<reference evidence="2" key="2">
    <citation type="submission" date="2021-09" db="EMBL/GenBank/DDBJ databases">
        <authorList>
            <person name="Jia N."/>
            <person name="Wang J."/>
            <person name="Shi W."/>
            <person name="Du L."/>
            <person name="Sun Y."/>
            <person name="Zhan W."/>
            <person name="Jiang J."/>
            <person name="Wang Q."/>
            <person name="Zhang B."/>
            <person name="Ji P."/>
            <person name="Sakyi L.B."/>
            <person name="Cui X."/>
            <person name="Yuan T."/>
            <person name="Jiang B."/>
            <person name="Yang W."/>
            <person name="Lam T.T.-Y."/>
            <person name="Chang Q."/>
            <person name="Ding S."/>
            <person name="Wang X."/>
            <person name="Zhu J."/>
            <person name="Ruan X."/>
            <person name="Zhao L."/>
            <person name="Wei J."/>
            <person name="Que T."/>
            <person name="Du C."/>
            <person name="Cheng J."/>
            <person name="Dai P."/>
            <person name="Han X."/>
            <person name="Huang E."/>
            <person name="Gao Y."/>
            <person name="Liu J."/>
            <person name="Shao H."/>
            <person name="Ye R."/>
            <person name="Li L."/>
            <person name="Wei W."/>
            <person name="Wang X."/>
            <person name="Wang C."/>
            <person name="Huo Q."/>
            <person name="Li W."/>
            <person name="Guo W."/>
            <person name="Chen H."/>
            <person name="Chen S."/>
            <person name="Zhou L."/>
            <person name="Zhou L."/>
            <person name="Ni X."/>
            <person name="Tian J."/>
            <person name="Zhou Y."/>
            <person name="Sheng Y."/>
            <person name="Liu T."/>
            <person name="Pan Y."/>
            <person name="Xia L."/>
            <person name="Li J."/>
            <person name="Zhao F."/>
            <person name="Cao W."/>
        </authorList>
    </citation>
    <scope>NUCLEOTIDE SEQUENCE</scope>
    <source>
        <strain evidence="2">Rsan-2018</strain>
        <tissue evidence="2">Larvae</tissue>
    </source>
</reference>
<dbReference type="EMBL" id="JABSTV010001248">
    <property type="protein sequence ID" value="KAH7969931.1"/>
    <property type="molecule type" value="Genomic_DNA"/>
</dbReference>
<dbReference type="AlphaFoldDB" id="A0A9D4T2V4"/>
<evidence type="ECO:0000313" key="3">
    <source>
        <dbReference type="Proteomes" id="UP000821837"/>
    </source>
</evidence>
<dbReference type="Proteomes" id="UP000821837">
    <property type="component" value="Unassembled WGS sequence"/>
</dbReference>
<accession>A0A9D4T2V4</accession>
<protein>
    <submittedName>
        <fullName evidence="2">Uncharacterized protein</fullName>
    </submittedName>
</protein>
<keyword evidence="3" id="KW-1185">Reference proteome</keyword>
<evidence type="ECO:0000256" key="1">
    <source>
        <dbReference type="SAM" id="MobiDB-lite"/>
    </source>
</evidence>
<name>A0A9D4T2V4_RHISA</name>
<feature type="compositionally biased region" description="Basic and acidic residues" evidence="1">
    <location>
        <begin position="9"/>
        <end position="20"/>
    </location>
</feature>
<reference evidence="2" key="1">
    <citation type="journal article" date="2020" name="Cell">
        <title>Large-Scale Comparative Analyses of Tick Genomes Elucidate Their Genetic Diversity and Vector Capacities.</title>
        <authorList>
            <consortium name="Tick Genome and Microbiome Consortium (TIGMIC)"/>
            <person name="Jia N."/>
            <person name="Wang J."/>
            <person name="Shi W."/>
            <person name="Du L."/>
            <person name="Sun Y."/>
            <person name="Zhan W."/>
            <person name="Jiang J.F."/>
            <person name="Wang Q."/>
            <person name="Zhang B."/>
            <person name="Ji P."/>
            <person name="Bell-Sakyi L."/>
            <person name="Cui X.M."/>
            <person name="Yuan T.T."/>
            <person name="Jiang B.G."/>
            <person name="Yang W.F."/>
            <person name="Lam T.T."/>
            <person name="Chang Q.C."/>
            <person name="Ding S.J."/>
            <person name="Wang X.J."/>
            <person name="Zhu J.G."/>
            <person name="Ruan X.D."/>
            <person name="Zhao L."/>
            <person name="Wei J.T."/>
            <person name="Ye R.Z."/>
            <person name="Que T.C."/>
            <person name="Du C.H."/>
            <person name="Zhou Y.H."/>
            <person name="Cheng J.X."/>
            <person name="Dai P.F."/>
            <person name="Guo W.B."/>
            <person name="Han X.H."/>
            <person name="Huang E.J."/>
            <person name="Li L.F."/>
            <person name="Wei W."/>
            <person name="Gao Y.C."/>
            <person name="Liu J.Z."/>
            <person name="Shao H.Z."/>
            <person name="Wang X."/>
            <person name="Wang C.C."/>
            <person name="Yang T.C."/>
            <person name="Huo Q.B."/>
            <person name="Li W."/>
            <person name="Chen H.Y."/>
            <person name="Chen S.E."/>
            <person name="Zhou L.G."/>
            <person name="Ni X.B."/>
            <person name="Tian J.H."/>
            <person name="Sheng Y."/>
            <person name="Liu T."/>
            <person name="Pan Y.S."/>
            <person name="Xia L.Y."/>
            <person name="Li J."/>
            <person name="Zhao F."/>
            <person name="Cao W.C."/>
        </authorList>
    </citation>
    <scope>NUCLEOTIDE SEQUENCE</scope>
    <source>
        <strain evidence="2">Rsan-2018</strain>
    </source>
</reference>
<comment type="caution">
    <text evidence="2">The sequence shown here is derived from an EMBL/GenBank/DDBJ whole genome shotgun (WGS) entry which is preliminary data.</text>
</comment>
<organism evidence="2 3">
    <name type="scientific">Rhipicephalus sanguineus</name>
    <name type="common">Brown dog tick</name>
    <name type="synonym">Ixodes sanguineus</name>
    <dbReference type="NCBI Taxonomy" id="34632"/>
    <lineage>
        <taxon>Eukaryota</taxon>
        <taxon>Metazoa</taxon>
        <taxon>Ecdysozoa</taxon>
        <taxon>Arthropoda</taxon>
        <taxon>Chelicerata</taxon>
        <taxon>Arachnida</taxon>
        <taxon>Acari</taxon>
        <taxon>Parasitiformes</taxon>
        <taxon>Ixodida</taxon>
        <taxon>Ixodoidea</taxon>
        <taxon>Ixodidae</taxon>
        <taxon>Rhipicephalinae</taxon>
        <taxon>Rhipicephalus</taxon>
        <taxon>Rhipicephalus</taxon>
    </lineage>
</organism>
<evidence type="ECO:0000313" key="2">
    <source>
        <dbReference type="EMBL" id="KAH7969931.1"/>
    </source>
</evidence>
<gene>
    <name evidence="2" type="ORF">HPB52_022778</name>
</gene>
<sequence length="119" mass="13278">MQADVVISAEEKGAGDAKTEKYPQKRNLAEVTEGDMKYLRDILEDLEWFGTRRCLEDLDAGAALPGLLCLFVSSLGARALQSISESTCHRFVVRELIMPNIALKLAVEYLFAVHYCLNI</sequence>
<proteinExistence type="predicted"/>
<feature type="region of interest" description="Disordered" evidence="1">
    <location>
        <begin position="1"/>
        <end position="20"/>
    </location>
</feature>